<dbReference type="OrthoDB" id="9809167at2"/>
<dbReference type="GO" id="GO:0005886">
    <property type="term" value="C:plasma membrane"/>
    <property type="evidence" value="ECO:0007669"/>
    <property type="project" value="TreeGrafter"/>
</dbReference>
<evidence type="ECO:0000256" key="4">
    <source>
        <dbReference type="ARBA" id="ARBA00022692"/>
    </source>
</evidence>
<dbReference type="PANTHER" id="PTHR31806:SF1">
    <property type="entry name" value="PURINE-CYTOSINE PERMEASE FCY2-RELATED"/>
    <property type="match status" value="1"/>
</dbReference>
<organism evidence="9 10">
    <name type="scientific">Microbispora rosea</name>
    <dbReference type="NCBI Taxonomy" id="58117"/>
    <lineage>
        <taxon>Bacteria</taxon>
        <taxon>Bacillati</taxon>
        <taxon>Actinomycetota</taxon>
        <taxon>Actinomycetes</taxon>
        <taxon>Streptosporangiales</taxon>
        <taxon>Streptosporangiaceae</taxon>
        <taxon>Microbispora</taxon>
    </lineage>
</organism>
<proteinExistence type="inferred from homology"/>
<keyword evidence="10" id="KW-1185">Reference proteome</keyword>
<dbReference type="AlphaFoldDB" id="A0A1N7AJM9"/>
<evidence type="ECO:0000256" key="8">
    <source>
        <dbReference type="SAM" id="Phobius"/>
    </source>
</evidence>
<feature type="transmembrane region" description="Helical" evidence="8">
    <location>
        <begin position="134"/>
        <end position="155"/>
    </location>
</feature>
<dbReference type="STRING" id="58117.SAMN05421833_108230"/>
<keyword evidence="6 7" id="KW-0472">Membrane</keyword>
<protein>
    <submittedName>
        <fullName evidence="9">Purine-cytosine permease</fullName>
    </submittedName>
</protein>
<feature type="transmembrane region" description="Helical" evidence="8">
    <location>
        <begin position="100"/>
        <end position="122"/>
    </location>
</feature>
<evidence type="ECO:0000256" key="3">
    <source>
        <dbReference type="ARBA" id="ARBA00022448"/>
    </source>
</evidence>
<dbReference type="EMBL" id="FTNI01000008">
    <property type="protein sequence ID" value="SIR39302.1"/>
    <property type="molecule type" value="Genomic_DNA"/>
</dbReference>
<feature type="transmembrane region" description="Helical" evidence="8">
    <location>
        <begin position="60"/>
        <end position="80"/>
    </location>
</feature>
<keyword evidence="3 7" id="KW-0813">Transport</keyword>
<evidence type="ECO:0000256" key="2">
    <source>
        <dbReference type="ARBA" id="ARBA00008974"/>
    </source>
</evidence>
<feature type="transmembrane region" description="Helical" evidence="8">
    <location>
        <begin position="280"/>
        <end position="305"/>
    </location>
</feature>
<evidence type="ECO:0000256" key="5">
    <source>
        <dbReference type="ARBA" id="ARBA00022989"/>
    </source>
</evidence>
<dbReference type="Gene3D" id="1.10.4160.10">
    <property type="entry name" value="Hydantoin permease"/>
    <property type="match status" value="1"/>
</dbReference>
<feature type="transmembrane region" description="Helical" evidence="8">
    <location>
        <begin position="326"/>
        <end position="348"/>
    </location>
</feature>
<dbReference type="PIRSF" id="PIRSF002744">
    <property type="entry name" value="Pur-cyt_permease"/>
    <property type="match status" value="1"/>
</dbReference>
<dbReference type="Pfam" id="PF02133">
    <property type="entry name" value="Transp_cyt_pur"/>
    <property type="match status" value="1"/>
</dbReference>
<name>A0A1N7AJM9_9ACTN</name>
<keyword evidence="5 8" id="KW-1133">Transmembrane helix</keyword>
<dbReference type="Proteomes" id="UP000186096">
    <property type="component" value="Unassembled WGS sequence"/>
</dbReference>
<feature type="transmembrane region" description="Helical" evidence="8">
    <location>
        <begin position="238"/>
        <end position="260"/>
    </location>
</feature>
<feature type="transmembrane region" description="Helical" evidence="8">
    <location>
        <begin position="399"/>
        <end position="424"/>
    </location>
</feature>
<feature type="transmembrane region" description="Helical" evidence="8">
    <location>
        <begin position="430"/>
        <end position="452"/>
    </location>
</feature>
<comment type="subcellular location">
    <subcellularLocation>
        <location evidence="1">Membrane</location>
        <topology evidence="1">Multi-pass membrane protein</topology>
    </subcellularLocation>
</comment>
<evidence type="ECO:0000256" key="6">
    <source>
        <dbReference type="ARBA" id="ARBA00023136"/>
    </source>
</evidence>
<dbReference type="InterPro" id="IPR026030">
    <property type="entry name" value="Pur-cyt_permease_Fcy2/21/22"/>
</dbReference>
<evidence type="ECO:0000313" key="10">
    <source>
        <dbReference type="Proteomes" id="UP000186096"/>
    </source>
</evidence>
<comment type="similarity">
    <text evidence="2 7">Belongs to the purine-cytosine permease (2.A.39) family.</text>
</comment>
<feature type="transmembrane region" description="Helical" evidence="8">
    <location>
        <begin position="198"/>
        <end position="217"/>
    </location>
</feature>
<feature type="transmembrane region" description="Helical" evidence="8">
    <location>
        <begin position="360"/>
        <end position="379"/>
    </location>
</feature>
<evidence type="ECO:0000256" key="7">
    <source>
        <dbReference type="PIRNR" id="PIRNR002744"/>
    </source>
</evidence>
<dbReference type="RefSeq" id="WP_076434924.1">
    <property type="nucleotide sequence ID" value="NZ_FTNI01000008.1"/>
</dbReference>
<dbReference type="PANTHER" id="PTHR31806">
    <property type="entry name" value="PURINE-CYTOSINE PERMEASE FCY2-RELATED"/>
    <property type="match status" value="1"/>
</dbReference>
<evidence type="ECO:0000256" key="1">
    <source>
        <dbReference type="ARBA" id="ARBA00004141"/>
    </source>
</evidence>
<dbReference type="InterPro" id="IPR001248">
    <property type="entry name" value="Pur-cyt_permease"/>
</dbReference>
<reference evidence="10" key="1">
    <citation type="submission" date="2017-01" db="EMBL/GenBank/DDBJ databases">
        <authorList>
            <person name="Varghese N."/>
            <person name="Submissions S."/>
        </authorList>
    </citation>
    <scope>NUCLEOTIDE SEQUENCE [LARGE SCALE GENOMIC DNA]</scope>
    <source>
        <strain evidence="10">ATCC 12950</strain>
    </source>
</reference>
<gene>
    <name evidence="9" type="ORF">SAMN05421833_108230</name>
</gene>
<evidence type="ECO:0000313" key="9">
    <source>
        <dbReference type="EMBL" id="SIR39302.1"/>
    </source>
</evidence>
<sequence>MTTAAPSASTGAIEVRSIDYVPESERHGKVWHQGPFWFCGNFQPYTVAIGFIGPAMGLSLGWTSLASALGILFGTFFMAFHASQGPWLGLPQMVQSRAQLGYRGVIVALGGTLFTYVGFNVIDTVIIDNGLNAVFGWGKPVIGLVITVVAAVLAIYGYDWLHRAFQVLFWISLPLWLVLTAAILFGGAGGQAAPASGGFTWVAFMVQFAVAASYNITYAPYVSDYSRYLPRRTKTSHIVWSVFCGASAAPLWLIPIGAWMATRLGVTDTLVGIHDAGENVLTGLGSVLTVVSVLVLVATMGLNAYSGMLTVVTAVDTLRPVRPTRSIRIVTVLVLAVVWALVGMLLIGDFSTAFTNVQLIMLYVLVPWTAVNLVDYFFVRRGHYAITHLFRKDGIYGMWAWRGLVSYLLGLAAMVPFVVLSFFTGPVAEAMGGVDVAFAVGLIVGGGVYLLLCRTLDVSSEEDVVVASERELVAS</sequence>
<feature type="transmembrane region" description="Helical" evidence="8">
    <location>
        <begin position="167"/>
        <end position="186"/>
    </location>
</feature>
<accession>A0A1N7AJM9</accession>
<dbReference type="GO" id="GO:0022857">
    <property type="term" value="F:transmembrane transporter activity"/>
    <property type="evidence" value="ECO:0007669"/>
    <property type="project" value="InterPro"/>
</dbReference>
<keyword evidence="4 8" id="KW-0812">Transmembrane</keyword>